<protein>
    <submittedName>
        <fullName evidence="1">Antitoxin VapB</fullName>
    </submittedName>
</protein>
<dbReference type="Proteomes" id="UP000199582">
    <property type="component" value="Unassembled WGS sequence"/>
</dbReference>
<keyword evidence="2" id="KW-1185">Reference proteome</keyword>
<dbReference type="OrthoDB" id="8301496at2"/>
<sequence>MPLYIKDPDVDKLVDRYLAASGAKTKTEAVRAALLNSIAALENQETLAERVAKVQRKARAAGLKPRATSDKPFMDELWGDD</sequence>
<dbReference type="Pfam" id="PF07704">
    <property type="entry name" value="PSK_trans_fac"/>
    <property type="match status" value="1"/>
</dbReference>
<organism evidence="1 2">
    <name type="scientific">Roseovarius azorensis</name>
    <dbReference type="NCBI Taxonomy" id="1287727"/>
    <lineage>
        <taxon>Bacteria</taxon>
        <taxon>Pseudomonadati</taxon>
        <taxon>Pseudomonadota</taxon>
        <taxon>Alphaproteobacteria</taxon>
        <taxon>Rhodobacterales</taxon>
        <taxon>Roseobacteraceae</taxon>
        <taxon>Roseovarius</taxon>
    </lineage>
</organism>
<dbReference type="EMBL" id="FOAG01000019">
    <property type="protein sequence ID" value="SEM29527.1"/>
    <property type="molecule type" value="Genomic_DNA"/>
</dbReference>
<name>A0A1H7X8L6_9RHOB</name>
<dbReference type="AlphaFoldDB" id="A0A1H7X8L6"/>
<dbReference type="InterPro" id="IPR011660">
    <property type="entry name" value="VapB-like"/>
</dbReference>
<dbReference type="RefSeq" id="WP_093039217.1">
    <property type="nucleotide sequence ID" value="NZ_FOAG01000019.1"/>
</dbReference>
<reference evidence="1 2" key="1">
    <citation type="submission" date="2016-10" db="EMBL/GenBank/DDBJ databases">
        <authorList>
            <person name="de Groot N.N."/>
        </authorList>
    </citation>
    <scope>NUCLEOTIDE SEQUENCE [LARGE SCALE GENOMIC DNA]</scope>
    <source>
        <strain evidence="1 2">DSM 100674</strain>
    </source>
</reference>
<accession>A0A1H7X8L6</accession>
<evidence type="ECO:0000313" key="2">
    <source>
        <dbReference type="Proteomes" id="UP000199582"/>
    </source>
</evidence>
<proteinExistence type="predicted"/>
<evidence type="ECO:0000313" key="1">
    <source>
        <dbReference type="EMBL" id="SEM29527.1"/>
    </source>
</evidence>
<gene>
    <name evidence="1" type="ORF">SAMN05443999_1194</name>
</gene>